<dbReference type="AlphaFoldDB" id="A0A9X3NGH5"/>
<dbReference type="Gene3D" id="3.40.50.1820">
    <property type="entry name" value="alpha/beta hydrolase"/>
    <property type="match status" value="1"/>
</dbReference>
<dbReference type="InterPro" id="IPR000073">
    <property type="entry name" value="AB_hydrolase_1"/>
</dbReference>
<dbReference type="GO" id="GO:0016787">
    <property type="term" value="F:hydrolase activity"/>
    <property type="evidence" value="ECO:0007669"/>
    <property type="project" value="UniProtKB-KW"/>
</dbReference>
<name>A0A9X3NGH5_9ACTN</name>
<dbReference type="PRINTS" id="PR00111">
    <property type="entry name" value="ABHYDROLASE"/>
</dbReference>
<dbReference type="Proteomes" id="UP001140076">
    <property type="component" value="Unassembled WGS sequence"/>
</dbReference>
<dbReference type="GO" id="GO:0016020">
    <property type="term" value="C:membrane"/>
    <property type="evidence" value="ECO:0007669"/>
    <property type="project" value="TreeGrafter"/>
</dbReference>
<gene>
    <name evidence="3" type="ORF">LG943_02830</name>
</gene>
<dbReference type="InterPro" id="IPR029058">
    <property type="entry name" value="AB_hydrolase_fold"/>
</dbReference>
<reference evidence="3" key="1">
    <citation type="submission" date="2021-10" db="EMBL/GenBank/DDBJ databases">
        <title>Streptomonospora sp. nov., isolated from mangrove soil.</title>
        <authorList>
            <person name="Chen X."/>
            <person name="Ge X."/>
            <person name="Liu W."/>
        </authorList>
    </citation>
    <scope>NUCLEOTIDE SEQUENCE</scope>
    <source>
        <strain evidence="3">S1-112</strain>
    </source>
</reference>
<dbReference type="EMBL" id="JAJAQC010000004">
    <property type="protein sequence ID" value="MDA0563269.1"/>
    <property type="molecule type" value="Genomic_DNA"/>
</dbReference>
<evidence type="ECO:0000256" key="1">
    <source>
        <dbReference type="ARBA" id="ARBA00022801"/>
    </source>
</evidence>
<evidence type="ECO:0000313" key="4">
    <source>
        <dbReference type="Proteomes" id="UP001140076"/>
    </source>
</evidence>
<evidence type="ECO:0000259" key="2">
    <source>
        <dbReference type="Pfam" id="PF00561"/>
    </source>
</evidence>
<dbReference type="Pfam" id="PF00561">
    <property type="entry name" value="Abhydrolase_1"/>
    <property type="match status" value="1"/>
</dbReference>
<dbReference type="SUPFAM" id="SSF53474">
    <property type="entry name" value="alpha/beta-Hydrolases"/>
    <property type="match status" value="1"/>
</dbReference>
<organism evidence="3 4">
    <name type="scientific">Streptomonospora mangrovi</name>
    <dbReference type="NCBI Taxonomy" id="2883123"/>
    <lineage>
        <taxon>Bacteria</taxon>
        <taxon>Bacillati</taxon>
        <taxon>Actinomycetota</taxon>
        <taxon>Actinomycetes</taxon>
        <taxon>Streptosporangiales</taxon>
        <taxon>Nocardiopsidaceae</taxon>
        <taxon>Streptomonospora</taxon>
    </lineage>
</organism>
<evidence type="ECO:0000313" key="3">
    <source>
        <dbReference type="EMBL" id="MDA0563269.1"/>
    </source>
</evidence>
<keyword evidence="1 3" id="KW-0378">Hydrolase</keyword>
<dbReference type="InterPro" id="IPR050266">
    <property type="entry name" value="AB_hydrolase_sf"/>
</dbReference>
<dbReference type="RefSeq" id="WP_270070563.1">
    <property type="nucleotide sequence ID" value="NZ_JAJAQC010000004.1"/>
</dbReference>
<comment type="caution">
    <text evidence="3">The sequence shown here is derived from an EMBL/GenBank/DDBJ whole genome shotgun (WGS) entry which is preliminary data.</text>
</comment>
<dbReference type="PANTHER" id="PTHR43798:SF31">
    <property type="entry name" value="AB HYDROLASE SUPERFAMILY PROTEIN YCLE"/>
    <property type="match status" value="1"/>
</dbReference>
<accession>A0A9X3NGH5</accession>
<proteinExistence type="predicted"/>
<feature type="domain" description="AB hydrolase-1" evidence="2">
    <location>
        <begin position="29"/>
        <end position="275"/>
    </location>
</feature>
<keyword evidence="4" id="KW-1185">Reference proteome</keyword>
<dbReference type="PANTHER" id="PTHR43798">
    <property type="entry name" value="MONOACYLGLYCEROL LIPASE"/>
    <property type="match status" value="1"/>
</dbReference>
<sequence length="301" mass="31945">MTAAPRRTTVLSPDGTRINVETHGPEDAPAIVLSHGWTCSTHFWRPVVEHLGADHRVICYDQRGHGASSHPARHGYSVAALADDLCAVLEAVLAPEERAVVGGHSMGAMTVMAAADRPRFARRAAAVLLASTGSTALPGSSRVLPGAARFPRLGAAAHRLLLGSTLPLGPLTPLTRAALHYVTMAPDADPAMVDYCVRIVHGCARLPRGRWGRVLAHLELDRGLAHLEMPSVVLAGTRDRLTPIAQARHIRDLLPNCERFIEVAGAGHMTPLEAPETVAGALADLAAAHLRTPVAHREETA</sequence>
<protein>
    <submittedName>
        <fullName evidence="3">Alpha/beta hydrolase</fullName>
    </submittedName>
</protein>